<evidence type="ECO:0000313" key="6">
    <source>
        <dbReference type="Proteomes" id="UP000335636"/>
    </source>
</evidence>
<feature type="region of interest" description="Disordered" evidence="2">
    <location>
        <begin position="59"/>
        <end position="80"/>
    </location>
</feature>
<gene>
    <name evidence="4" type="ORF">GHT09_004756</name>
    <name evidence="5" type="ORF">MONAX_5E026512</name>
</gene>
<evidence type="ECO:0000256" key="1">
    <source>
        <dbReference type="PROSITE-ProRule" id="PRU00176"/>
    </source>
</evidence>
<name>A0A5E4B5J2_MARMO</name>
<dbReference type="Pfam" id="PF00076">
    <property type="entry name" value="RRM_1"/>
    <property type="match status" value="1"/>
</dbReference>
<dbReference type="GO" id="GO:0003723">
    <property type="term" value="F:RNA binding"/>
    <property type="evidence" value="ECO:0007669"/>
    <property type="project" value="UniProtKB-UniRule"/>
</dbReference>
<dbReference type="InterPro" id="IPR035979">
    <property type="entry name" value="RBD_domain_sf"/>
</dbReference>
<dbReference type="InterPro" id="IPR012677">
    <property type="entry name" value="Nucleotide-bd_a/b_plait_sf"/>
</dbReference>
<keyword evidence="6" id="KW-1185">Reference proteome</keyword>
<proteinExistence type="predicted"/>
<dbReference type="EMBL" id="WJEC01000328">
    <property type="protein sequence ID" value="KAF7483763.1"/>
    <property type="molecule type" value="Genomic_DNA"/>
</dbReference>
<dbReference type="InterPro" id="IPR000504">
    <property type="entry name" value="RRM_dom"/>
</dbReference>
<feature type="domain" description="RRM" evidence="3">
    <location>
        <begin position="1"/>
        <end position="45"/>
    </location>
</feature>
<dbReference type="PROSITE" id="PS50102">
    <property type="entry name" value="RRM"/>
    <property type="match status" value="1"/>
</dbReference>
<dbReference type="EMBL" id="CABDUW010000290">
    <property type="protein sequence ID" value="VTJ64987.1"/>
    <property type="molecule type" value="Genomic_DNA"/>
</dbReference>
<dbReference type="SUPFAM" id="SSF54928">
    <property type="entry name" value="RNA-binding domain, RBD"/>
    <property type="match status" value="1"/>
</dbReference>
<evidence type="ECO:0000313" key="5">
    <source>
        <dbReference type="EMBL" id="VTJ64987.1"/>
    </source>
</evidence>
<dbReference type="Proteomes" id="UP000662637">
    <property type="component" value="Unassembled WGS sequence"/>
</dbReference>
<evidence type="ECO:0000313" key="4">
    <source>
        <dbReference type="EMBL" id="KAF7483763.1"/>
    </source>
</evidence>
<keyword evidence="1" id="KW-0694">RNA-binding</keyword>
<dbReference type="Proteomes" id="UP000335636">
    <property type="component" value="Unassembled WGS sequence"/>
</dbReference>
<protein>
    <recommendedName>
        <fullName evidence="3">RRM domain-containing protein</fullName>
    </recommendedName>
</protein>
<sequence length="103" mass="11142">MDAEGKSRGCAIVEFKMEESMEKAAEVLNKHSLSGRPLKVKEDPEAEHARGAMRKVMATTGGMGMGPGGPGMTNIPPNILNNPNIPNEMIHPLQVEDLEAQYL</sequence>
<feature type="compositionally biased region" description="Gly residues" evidence="2">
    <location>
        <begin position="61"/>
        <end position="71"/>
    </location>
</feature>
<dbReference type="AlphaFoldDB" id="A0A5E4B5J2"/>
<reference evidence="5 6" key="1">
    <citation type="submission" date="2019-04" db="EMBL/GenBank/DDBJ databases">
        <authorList>
            <person name="Alioto T."/>
            <person name="Alioto T."/>
        </authorList>
    </citation>
    <scope>NUCLEOTIDE SEQUENCE [LARGE SCALE GENOMIC DNA]</scope>
</reference>
<evidence type="ECO:0000256" key="2">
    <source>
        <dbReference type="SAM" id="MobiDB-lite"/>
    </source>
</evidence>
<dbReference type="Gene3D" id="3.30.70.330">
    <property type="match status" value="1"/>
</dbReference>
<evidence type="ECO:0000259" key="3">
    <source>
        <dbReference type="PROSITE" id="PS50102"/>
    </source>
</evidence>
<organism evidence="5 6">
    <name type="scientific">Marmota monax</name>
    <name type="common">Woodchuck</name>
    <dbReference type="NCBI Taxonomy" id="9995"/>
    <lineage>
        <taxon>Eukaryota</taxon>
        <taxon>Metazoa</taxon>
        <taxon>Chordata</taxon>
        <taxon>Craniata</taxon>
        <taxon>Vertebrata</taxon>
        <taxon>Euteleostomi</taxon>
        <taxon>Mammalia</taxon>
        <taxon>Eutheria</taxon>
        <taxon>Euarchontoglires</taxon>
        <taxon>Glires</taxon>
        <taxon>Rodentia</taxon>
        <taxon>Sciuromorpha</taxon>
        <taxon>Sciuridae</taxon>
        <taxon>Xerinae</taxon>
        <taxon>Marmotini</taxon>
        <taxon>Marmota</taxon>
    </lineage>
</organism>
<accession>A0A5E4B5J2</accession>
<reference evidence="4" key="2">
    <citation type="submission" date="2020-08" db="EMBL/GenBank/DDBJ databases">
        <authorList>
            <person name="Shumante A."/>
            <person name="Zimin A.V."/>
            <person name="Puiu D."/>
            <person name="Salzberg S.L."/>
        </authorList>
    </citation>
    <scope>NUCLEOTIDE SEQUENCE</scope>
    <source>
        <strain evidence="4">WC2-LM</strain>
        <tissue evidence="4">Liver</tissue>
    </source>
</reference>